<dbReference type="InterPro" id="IPR024775">
    <property type="entry name" value="DinB-like"/>
</dbReference>
<organism evidence="2 3">
    <name type="scientific">Dictyobacter arantiisoli</name>
    <dbReference type="NCBI Taxonomy" id="2014874"/>
    <lineage>
        <taxon>Bacteria</taxon>
        <taxon>Bacillati</taxon>
        <taxon>Chloroflexota</taxon>
        <taxon>Ktedonobacteria</taxon>
        <taxon>Ktedonobacterales</taxon>
        <taxon>Dictyobacteraceae</taxon>
        <taxon>Dictyobacter</taxon>
    </lineage>
</organism>
<gene>
    <name evidence="2" type="ORF">KDI_19850</name>
</gene>
<dbReference type="Gene3D" id="1.20.120.450">
    <property type="entry name" value="dinb family like domain"/>
    <property type="match status" value="1"/>
</dbReference>
<dbReference type="InterPro" id="IPR034660">
    <property type="entry name" value="DinB/YfiT-like"/>
</dbReference>
<evidence type="ECO:0000313" key="2">
    <source>
        <dbReference type="EMBL" id="GCF08421.1"/>
    </source>
</evidence>
<dbReference type="Proteomes" id="UP000322530">
    <property type="component" value="Unassembled WGS sequence"/>
</dbReference>
<dbReference type="SUPFAM" id="SSF109854">
    <property type="entry name" value="DinB/YfiT-like putative metalloenzymes"/>
    <property type="match status" value="1"/>
</dbReference>
<dbReference type="OrthoDB" id="9798830at2"/>
<keyword evidence="3" id="KW-1185">Reference proteome</keyword>
<sequence length="164" mass="18873">MAEHDQVVREELKALVRGGNAHMSFDDAIAQFPLEYANTRPPHVPYTPWHLLEHLRIAQWDILEFIRNPQHVSPPWPDGYWPARAAQADQVAWNKTVEGFRADLQALIELTSDQTLDLYTPLPHGDGQTIVRELQLVADHNAYHIGEFAILRQIMGTWRNHENS</sequence>
<evidence type="ECO:0000313" key="3">
    <source>
        <dbReference type="Proteomes" id="UP000322530"/>
    </source>
</evidence>
<comment type="caution">
    <text evidence="2">The sequence shown here is derived from an EMBL/GenBank/DDBJ whole genome shotgun (WGS) entry which is preliminary data.</text>
</comment>
<dbReference type="Pfam" id="PF12867">
    <property type="entry name" value="DinB_2"/>
    <property type="match status" value="1"/>
</dbReference>
<dbReference type="RefSeq" id="WP_149401405.1">
    <property type="nucleotide sequence ID" value="NZ_BIXY01000023.1"/>
</dbReference>
<feature type="domain" description="DinB-like" evidence="1">
    <location>
        <begin position="23"/>
        <end position="147"/>
    </location>
</feature>
<accession>A0A5A5TAA5</accession>
<dbReference type="EMBL" id="BIXY01000023">
    <property type="protein sequence ID" value="GCF08421.1"/>
    <property type="molecule type" value="Genomic_DNA"/>
</dbReference>
<dbReference type="AlphaFoldDB" id="A0A5A5TAA5"/>
<evidence type="ECO:0000259" key="1">
    <source>
        <dbReference type="Pfam" id="PF12867"/>
    </source>
</evidence>
<protein>
    <recommendedName>
        <fullName evidence="1">DinB-like domain-containing protein</fullName>
    </recommendedName>
</protein>
<name>A0A5A5TAA5_9CHLR</name>
<reference evidence="2 3" key="1">
    <citation type="submission" date="2019-01" db="EMBL/GenBank/DDBJ databases">
        <title>Draft genome sequence of Dictyobacter sp. Uno17.</title>
        <authorList>
            <person name="Wang C.M."/>
            <person name="Zheng Y."/>
            <person name="Sakai Y."/>
            <person name="Abe K."/>
            <person name="Yokota A."/>
            <person name="Yabe S."/>
        </authorList>
    </citation>
    <scope>NUCLEOTIDE SEQUENCE [LARGE SCALE GENOMIC DNA]</scope>
    <source>
        <strain evidence="2 3">Uno17</strain>
    </source>
</reference>
<proteinExistence type="predicted"/>